<dbReference type="EMBL" id="JAFGIX010000015">
    <property type="protein sequence ID" value="MBN1572186.1"/>
    <property type="molecule type" value="Genomic_DNA"/>
</dbReference>
<feature type="transmembrane region" description="Helical" evidence="1">
    <location>
        <begin position="47"/>
        <end position="65"/>
    </location>
</feature>
<dbReference type="Proteomes" id="UP000809273">
    <property type="component" value="Unassembled WGS sequence"/>
</dbReference>
<keyword evidence="1" id="KW-0472">Membrane</keyword>
<keyword evidence="1" id="KW-1133">Transmembrane helix</keyword>
<proteinExistence type="predicted"/>
<evidence type="ECO:0000313" key="3">
    <source>
        <dbReference type="Proteomes" id="UP000809273"/>
    </source>
</evidence>
<feature type="transmembrane region" description="Helical" evidence="1">
    <location>
        <begin position="12"/>
        <end position="35"/>
    </location>
</feature>
<reference evidence="2" key="2">
    <citation type="submission" date="2021-01" db="EMBL/GenBank/DDBJ databases">
        <authorList>
            <person name="Hahn C.R."/>
            <person name="Youssef N.H."/>
            <person name="Elshahed M."/>
        </authorList>
    </citation>
    <scope>NUCLEOTIDE SEQUENCE</scope>
    <source>
        <strain evidence="2">Zod_Metabat.24</strain>
    </source>
</reference>
<dbReference type="AlphaFoldDB" id="A0A9D8KEJ0"/>
<gene>
    <name evidence="2" type="ORF">JW984_03200</name>
</gene>
<comment type="caution">
    <text evidence="2">The sequence shown here is derived from an EMBL/GenBank/DDBJ whole genome shotgun (WGS) entry which is preliminary data.</text>
</comment>
<keyword evidence="1" id="KW-0812">Transmembrane</keyword>
<organism evidence="2 3">
    <name type="scientific">Candidatus Zymogenus saltonus</name>
    <dbReference type="NCBI Taxonomy" id="2844893"/>
    <lineage>
        <taxon>Bacteria</taxon>
        <taxon>Deltaproteobacteria</taxon>
        <taxon>Candidatus Zymogenia</taxon>
        <taxon>Candidatus Zymogeniales</taxon>
        <taxon>Candidatus Zymogenaceae</taxon>
        <taxon>Candidatus Zymogenus</taxon>
    </lineage>
</organism>
<reference evidence="2" key="1">
    <citation type="journal article" date="2021" name="Environ. Microbiol.">
        <title>Genomic characterization of three novel Desulfobacterota classes expand the metabolic and phylogenetic diversity of the phylum.</title>
        <authorList>
            <person name="Murphy C.L."/>
            <person name="Biggerstaff J."/>
            <person name="Eichhorn A."/>
            <person name="Ewing E."/>
            <person name="Shahan R."/>
            <person name="Soriano D."/>
            <person name="Stewart S."/>
            <person name="VanMol K."/>
            <person name="Walker R."/>
            <person name="Walters P."/>
            <person name="Elshahed M.S."/>
            <person name="Youssef N.H."/>
        </authorList>
    </citation>
    <scope>NUCLEOTIDE SEQUENCE</scope>
    <source>
        <strain evidence="2">Zod_Metabat.24</strain>
    </source>
</reference>
<protein>
    <submittedName>
        <fullName evidence="2">Uncharacterized protein</fullName>
    </submittedName>
</protein>
<evidence type="ECO:0000256" key="1">
    <source>
        <dbReference type="SAM" id="Phobius"/>
    </source>
</evidence>
<evidence type="ECO:0000313" key="2">
    <source>
        <dbReference type="EMBL" id="MBN1572186.1"/>
    </source>
</evidence>
<name>A0A9D8KEJ0_9DELT</name>
<sequence>MKILKNREGACVLTAIGYIFAILLILFGLINLYSLASPQAVNKVGRIVVAFICFFMGGGLIVFITKRVTKTPDKMEVIQKIELSGDVETEKLTCKNCGASLEQNSVKVKAGAVFINCPYCGSSYQITEEPKW</sequence>
<accession>A0A9D8KEJ0</accession>